<dbReference type="Proteomes" id="UP000694865">
    <property type="component" value="Unplaced"/>
</dbReference>
<reference evidence="2" key="1">
    <citation type="submission" date="2025-08" db="UniProtKB">
        <authorList>
            <consortium name="RefSeq"/>
        </authorList>
    </citation>
    <scope>IDENTIFICATION</scope>
    <source>
        <tissue evidence="2">Testes</tissue>
    </source>
</reference>
<evidence type="ECO:0000313" key="2">
    <source>
        <dbReference type="RefSeq" id="XP_006818615.1"/>
    </source>
</evidence>
<proteinExistence type="predicted"/>
<protein>
    <submittedName>
        <fullName evidence="2">Uncharacterized protein LOC102807800</fullName>
    </submittedName>
</protein>
<sequence>MLLTAKVICTTVGLVTVIFQMFFPCHYLKQGCGFDHVHRRITWLGFRTIIVSRRRVKMAERASLAVTTEMDSYANAALCGQEYFAKLAFLTNISMVSQLSILTTNYRRWSAQLV</sequence>
<keyword evidence="1" id="KW-1185">Reference proteome</keyword>
<name>A0ABM0MF24_SACKO</name>
<dbReference type="GeneID" id="102807800"/>
<organism evidence="1 2">
    <name type="scientific">Saccoglossus kowalevskii</name>
    <name type="common">Acorn worm</name>
    <dbReference type="NCBI Taxonomy" id="10224"/>
    <lineage>
        <taxon>Eukaryota</taxon>
        <taxon>Metazoa</taxon>
        <taxon>Hemichordata</taxon>
        <taxon>Enteropneusta</taxon>
        <taxon>Harrimaniidae</taxon>
        <taxon>Saccoglossus</taxon>
    </lineage>
</organism>
<evidence type="ECO:0000313" key="1">
    <source>
        <dbReference type="Proteomes" id="UP000694865"/>
    </source>
</evidence>
<dbReference type="RefSeq" id="XP_006818615.1">
    <property type="nucleotide sequence ID" value="XM_006818552.1"/>
</dbReference>
<gene>
    <name evidence="2" type="primary">LOC102807800</name>
</gene>
<accession>A0ABM0MF24</accession>